<name>A0A0L0CH10_LUCCU</name>
<evidence type="ECO:0000313" key="3">
    <source>
        <dbReference type="Proteomes" id="UP000037069"/>
    </source>
</evidence>
<comment type="caution">
    <text evidence="2">The sequence shown here is derived from an EMBL/GenBank/DDBJ whole genome shotgun (WGS) entry which is preliminary data.</text>
</comment>
<feature type="transmembrane region" description="Helical" evidence="1">
    <location>
        <begin position="15"/>
        <end position="34"/>
    </location>
</feature>
<evidence type="ECO:0000313" key="2">
    <source>
        <dbReference type="EMBL" id="KNC31530.1"/>
    </source>
</evidence>
<proteinExistence type="predicted"/>
<evidence type="ECO:0000256" key="1">
    <source>
        <dbReference type="SAM" id="Phobius"/>
    </source>
</evidence>
<keyword evidence="1" id="KW-1133">Transmembrane helix</keyword>
<dbReference type="Proteomes" id="UP000037069">
    <property type="component" value="Unassembled WGS sequence"/>
</dbReference>
<dbReference type="EMBL" id="JRES01000409">
    <property type="protein sequence ID" value="KNC31530.1"/>
    <property type="molecule type" value="Genomic_DNA"/>
</dbReference>
<dbReference type="AlphaFoldDB" id="A0A0L0CH10"/>
<sequence>MITTVFNFLQGAVEFSLLGCAEAASLAFLLYLLYAKTRIVK</sequence>
<gene>
    <name evidence="2" type="ORF">FF38_12809</name>
</gene>
<organism evidence="2 3">
    <name type="scientific">Lucilia cuprina</name>
    <name type="common">Green bottle fly</name>
    <name type="synonym">Australian sheep blowfly</name>
    <dbReference type="NCBI Taxonomy" id="7375"/>
    <lineage>
        <taxon>Eukaryota</taxon>
        <taxon>Metazoa</taxon>
        <taxon>Ecdysozoa</taxon>
        <taxon>Arthropoda</taxon>
        <taxon>Hexapoda</taxon>
        <taxon>Insecta</taxon>
        <taxon>Pterygota</taxon>
        <taxon>Neoptera</taxon>
        <taxon>Endopterygota</taxon>
        <taxon>Diptera</taxon>
        <taxon>Brachycera</taxon>
        <taxon>Muscomorpha</taxon>
        <taxon>Oestroidea</taxon>
        <taxon>Calliphoridae</taxon>
        <taxon>Luciliinae</taxon>
        <taxon>Lucilia</taxon>
    </lineage>
</organism>
<protein>
    <submittedName>
        <fullName evidence="2">Uncharacterized protein</fullName>
    </submittedName>
</protein>
<keyword evidence="3" id="KW-1185">Reference proteome</keyword>
<keyword evidence="1" id="KW-0812">Transmembrane</keyword>
<reference evidence="2 3" key="1">
    <citation type="journal article" date="2015" name="Nat. Commun.">
        <title>Lucilia cuprina genome unlocks parasitic fly biology to underpin future interventions.</title>
        <authorList>
            <person name="Anstead C.A."/>
            <person name="Korhonen P.K."/>
            <person name="Young N.D."/>
            <person name="Hall R.S."/>
            <person name="Jex A.R."/>
            <person name="Murali S.C."/>
            <person name="Hughes D.S."/>
            <person name="Lee S.F."/>
            <person name="Perry T."/>
            <person name="Stroehlein A.J."/>
            <person name="Ansell B.R."/>
            <person name="Breugelmans B."/>
            <person name="Hofmann A."/>
            <person name="Qu J."/>
            <person name="Dugan S."/>
            <person name="Lee S.L."/>
            <person name="Chao H."/>
            <person name="Dinh H."/>
            <person name="Han Y."/>
            <person name="Doddapaneni H.V."/>
            <person name="Worley K.C."/>
            <person name="Muzny D.M."/>
            <person name="Ioannidis P."/>
            <person name="Waterhouse R.M."/>
            <person name="Zdobnov E.M."/>
            <person name="James P.J."/>
            <person name="Bagnall N.H."/>
            <person name="Kotze A.C."/>
            <person name="Gibbs R.A."/>
            <person name="Richards S."/>
            <person name="Batterham P."/>
            <person name="Gasser R.B."/>
        </authorList>
    </citation>
    <scope>NUCLEOTIDE SEQUENCE [LARGE SCALE GENOMIC DNA]</scope>
    <source>
        <strain evidence="2 3">LS</strain>
        <tissue evidence="2">Full body</tissue>
    </source>
</reference>
<accession>A0A0L0CH10</accession>
<keyword evidence="1" id="KW-0472">Membrane</keyword>